<keyword evidence="4" id="KW-0418">Kinase</keyword>
<feature type="domain" description="PIK helical" evidence="10">
    <location>
        <begin position="551"/>
        <end position="731"/>
    </location>
</feature>
<dbReference type="PROSITE" id="PS00915">
    <property type="entry name" value="PI3_4_KINASE_1"/>
    <property type="match status" value="1"/>
</dbReference>
<dbReference type="InterPro" id="IPR036940">
    <property type="entry name" value="PI3/4_kinase_cat_sf"/>
</dbReference>
<reference evidence="12" key="1">
    <citation type="submission" date="2023-08" db="EMBL/GenBank/DDBJ databases">
        <authorList>
            <person name="Chen Y."/>
            <person name="Shah S."/>
            <person name="Dougan E. K."/>
            <person name="Thang M."/>
            <person name="Chan C."/>
        </authorList>
    </citation>
    <scope>NUCLEOTIDE SEQUENCE</scope>
</reference>
<dbReference type="Pfam" id="PF00613">
    <property type="entry name" value="PI3Ka"/>
    <property type="match status" value="1"/>
</dbReference>
<dbReference type="GO" id="GO:0034272">
    <property type="term" value="C:phosphatidylinositol 3-kinase complex, class III, type II"/>
    <property type="evidence" value="ECO:0007669"/>
    <property type="project" value="TreeGrafter"/>
</dbReference>
<dbReference type="SUPFAM" id="SSF48371">
    <property type="entry name" value="ARM repeat"/>
    <property type="match status" value="1"/>
</dbReference>
<dbReference type="GO" id="GO:0016303">
    <property type="term" value="F:1-phosphatidylinositol-3-kinase activity"/>
    <property type="evidence" value="ECO:0007669"/>
    <property type="project" value="UniProtKB-EC"/>
</dbReference>
<dbReference type="GO" id="GO:0005777">
    <property type="term" value="C:peroxisome"/>
    <property type="evidence" value="ECO:0007669"/>
    <property type="project" value="TreeGrafter"/>
</dbReference>
<evidence type="ECO:0000259" key="10">
    <source>
        <dbReference type="PROSITE" id="PS51545"/>
    </source>
</evidence>
<dbReference type="GO" id="GO:0005524">
    <property type="term" value="F:ATP binding"/>
    <property type="evidence" value="ECO:0007669"/>
    <property type="project" value="UniProtKB-KW"/>
</dbReference>
<keyword evidence="13" id="KW-1185">Reference proteome</keyword>
<evidence type="ECO:0000256" key="7">
    <source>
        <dbReference type="SAM" id="MobiDB-lite"/>
    </source>
</evidence>
<evidence type="ECO:0000256" key="4">
    <source>
        <dbReference type="ARBA" id="ARBA00022777"/>
    </source>
</evidence>
<dbReference type="Gene3D" id="1.10.1070.11">
    <property type="entry name" value="Phosphatidylinositol 3-/4-kinase, catalytic domain"/>
    <property type="match status" value="1"/>
</dbReference>
<evidence type="ECO:0000256" key="6">
    <source>
        <dbReference type="PROSITE-ProRule" id="PRU00880"/>
    </source>
</evidence>
<evidence type="ECO:0000256" key="5">
    <source>
        <dbReference type="ARBA" id="ARBA00022840"/>
    </source>
</evidence>
<comment type="caution">
    <text evidence="12">The sequence shown here is derived from an EMBL/GenBank/DDBJ whole genome shotgun (WGS) entry which is preliminary data.</text>
</comment>
<dbReference type="Gene3D" id="1.25.40.70">
    <property type="entry name" value="Phosphatidylinositol 3-kinase, accessory domain (PIK)"/>
    <property type="match status" value="1"/>
</dbReference>
<dbReference type="Proteomes" id="UP001178507">
    <property type="component" value="Unassembled WGS sequence"/>
</dbReference>
<dbReference type="GO" id="GO:0000045">
    <property type="term" value="P:autophagosome assembly"/>
    <property type="evidence" value="ECO:0007669"/>
    <property type="project" value="TreeGrafter"/>
</dbReference>
<feature type="region of interest" description="Disordered" evidence="7">
    <location>
        <begin position="1"/>
        <end position="60"/>
    </location>
</feature>
<evidence type="ECO:0000256" key="1">
    <source>
        <dbReference type="ARBA" id="ARBA00012073"/>
    </source>
</evidence>
<dbReference type="GO" id="GO:0048015">
    <property type="term" value="P:phosphatidylinositol-mediated signaling"/>
    <property type="evidence" value="ECO:0007669"/>
    <property type="project" value="TreeGrafter"/>
</dbReference>
<name>A0AA36MVV2_9DINO</name>
<dbReference type="InterPro" id="IPR042236">
    <property type="entry name" value="PI3K_accessory_sf"/>
</dbReference>
<dbReference type="InterPro" id="IPR018936">
    <property type="entry name" value="PI3/4_kinase_CS"/>
</dbReference>
<gene>
    <name evidence="12" type="ORF">EVOR1521_LOCUS8621</name>
</gene>
<dbReference type="PANTHER" id="PTHR10048">
    <property type="entry name" value="PHOSPHATIDYLINOSITOL KINASE"/>
    <property type="match status" value="1"/>
</dbReference>
<dbReference type="InterPro" id="IPR011009">
    <property type="entry name" value="Kinase-like_dom_sf"/>
</dbReference>
<dbReference type="PROSITE" id="PS51469">
    <property type="entry name" value="SUN"/>
    <property type="match status" value="1"/>
</dbReference>
<dbReference type="PROSITE" id="PS51545">
    <property type="entry name" value="PIK_HELICAL"/>
    <property type="match status" value="1"/>
</dbReference>
<keyword evidence="3" id="KW-0547">Nucleotide-binding</keyword>
<evidence type="ECO:0000259" key="8">
    <source>
        <dbReference type="PROSITE" id="PS50290"/>
    </source>
</evidence>
<evidence type="ECO:0000256" key="2">
    <source>
        <dbReference type="ARBA" id="ARBA00022679"/>
    </source>
</evidence>
<keyword evidence="5" id="KW-0067">ATP-binding</keyword>
<dbReference type="EC" id="2.7.1.137" evidence="1"/>
<evidence type="ECO:0000313" key="12">
    <source>
        <dbReference type="EMBL" id="CAJ1380763.1"/>
    </source>
</evidence>
<evidence type="ECO:0000256" key="3">
    <source>
        <dbReference type="ARBA" id="ARBA00022741"/>
    </source>
</evidence>
<dbReference type="SMART" id="SM00145">
    <property type="entry name" value="PI3Ka"/>
    <property type="match status" value="1"/>
</dbReference>
<dbReference type="SUPFAM" id="SSF49562">
    <property type="entry name" value="C2 domain (Calcium/lipid-binding domain, CaLB)"/>
    <property type="match status" value="1"/>
</dbReference>
<dbReference type="Pfam" id="PF00454">
    <property type="entry name" value="PI3_PI4_kinase"/>
    <property type="match status" value="1"/>
</dbReference>
<dbReference type="InterPro" id="IPR001263">
    <property type="entry name" value="PI3K_accessory_dom"/>
</dbReference>
<dbReference type="GO" id="GO:0006897">
    <property type="term" value="P:endocytosis"/>
    <property type="evidence" value="ECO:0007669"/>
    <property type="project" value="TreeGrafter"/>
</dbReference>
<protein>
    <recommendedName>
        <fullName evidence="1">phosphatidylinositol 3-kinase</fullName>
        <ecNumber evidence="1">2.7.1.137</ecNumber>
    </recommendedName>
</protein>
<feature type="domain" description="C2 PI3K-type" evidence="11">
    <location>
        <begin position="248"/>
        <end position="412"/>
    </location>
</feature>
<dbReference type="Gene3D" id="2.60.120.260">
    <property type="entry name" value="Galactose-binding domain-like"/>
    <property type="match status" value="1"/>
</dbReference>
<evidence type="ECO:0000259" key="11">
    <source>
        <dbReference type="PROSITE" id="PS51547"/>
    </source>
</evidence>
<dbReference type="InterPro" id="IPR012919">
    <property type="entry name" value="SUN_dom"/>
</dbReference>
<dbReference type="GO" id="GO:0000407">
    <property type="term" value="C:phagophore assembly site"/>
    <property type="evidence" value="ECO:0007669"/>
    <property type="project" value="TreeGrafter"/>
</dbReference>
<sequence>MEASSKAGDRARPQGKAVPTPAQAREREPVVATPLRRRSVSPVPGSPQTRQLGHEQPPNVETKEKLHMSAAQKFGLLAGVAMLAFACLRPSKPVSKPEAASTSRFTAEPEPEAVPSLVSLTKRALDCPNSRADVLDVLAGAPYEFSTEENQEGFFRLPHLAAAAARGKDLWGLAGGSGGFWEAGVARLRPETAMSPCRPAPVRPASKSAGFKRMRSWHEAGRSASDLTAQPGLCRFAFSSDVGALVRCRIDQLLPRSQAEDLIGDEPLDIEVDLLLDGRVVCTSQSSKAVGASPEQGAFRQQQFVFAIKVRDLPVESHFSFRLRSAQDGLPSLRRGVLPLFNDRGVLRQGRRLVALLPEDGSTPSDGSAPWVGAEIGGALDSNEAAVRWVQATAAPGAQAAAQELAEALRMEEALELRRRGWIPSSQGEEAFAGAARTVLENSGLPWLCIQLPEFQHPVVFAEPQYGQDIELPPGVLAASRAQEVDQRDLDALQDGTWLLRPLRAPDPVPSVPVPLAAQGRSFKCFIDHGALDHPALQKSLRLGRSSRAMVKDKDVRPSAEQLKRLAEVVRRPRRHLSSEEKDLLFRFRWSLTDQPGALTKFLHAVEWRDMEERNHAIELLGHWSPVDIDDALELLSKDFQGLLEVRRHAVQRLETASDADLQLYLLQLVQALRYEPEVDEGGQALAGFLIRRAVNCTSLATLLYWYVVAEIDEGESGGHFDMVRQQLLAALENSPGGTAPLMQQVMLRKKLLWALQFAKAKRDRIEKKIERFRQALVSTDPPGEGSEGMDLVRGLKAGIPLPVDPSLSLVGVLPEECSLLKSAMSPGVLACQVRQSQDPHGKVSIKKVMVKEGDDLRQDQLVLQLIILMDSILKRYGLDLQLTPYQVIALSRNDGMVDFVPNSANLSKVLKEHNNDIQQFFRTHHPAKASGKEDQPAWGPQNSYGIKAEVLENFVRSCAGYCVITYILGIGDRHLDNLMVTKDGRLFHIDFGFILGKDPKPFPPPMRICKEMVEGMGGNSSPGYQSFKSKCCQAFKILRRHSKLIINLLYLMTDSGIKDICSDPQFAILKVEQKFQALMDDEQAEEHFLNLIDESVSALMPVLMEFGHKISIAMQHATVQLFSFTLDRSEEELRKVVLQMAATGGGWPAAVRERLMMALRAPCEATACSPPLALEVDERYTAARATSSGSLHQALLSLGAMTGIPLLRERAELYRSQPASVILSSSGITQSRDCFAFRGPNASVALRLRPGQVARQLVIEQPPRWAARRVKTMPRRFAVFGAKEDSRWTNPYSEFLGHFEYVAAGPAVQAFELPSTPLEGLRVVFAGPEWGESYICLYRLKVFEDTACSGGRVASAIPRMPETSD</sequence>
<dbReference type="InterPro" id="IPR016024">
    <property type="entry name" value="ARM-type_fold"/>
</dbReference>
<dbReference type="CDD" id="cd00896">
    <property type="entry name" value="PI3Kc_III"/>
    <property type="match status" value="1"/>
</dbReference>
<dbReference type="InterPro" id="IPR015433">
    <property type="entry name" value="PI3/4_kinase"/>
</dbReference>
<dbReference type="GO" id="GO:0005768">
    <property type="term" value="C:endosome"/>
    <property type="evidence" value="ECO:0007669"/>
    <property type="project" value="TreeGrafter"/>
</dbReference>
<accession>A0AA36MVV2</accession>
<proteinExistence type="inferred from homology"/>
<dbReference type="InterPro" id="IPR000403">
    <property type="entry name" value="PI3/4_kinase_cat_dom"/>
</dbReference>
<dbReference type="SUPFAM" id="SSF56112">
    <property type="entry name" value="Protein kinase-like (PK-like)"/>
    <property type="match status" value="1"/>
</dbReference>
<comment type="similarity">
    <text evidence="6">Belongs to the PI3/PI4-kinase family.</text>
</comment>
<organism evidence="12 13">
    <name type="scientific">Effrenium voratum</name>
    <dbReference type="NCBI Taxonomy" id="2562239"/>
    <lineage>
        <taxon>Eukaryota</taxon>
        <taxon>Sar</taxon>
        <taxon>Alveolata</taxon>
        <taxon>Dinophyceae</taxon>
        <taxon>Suessiales</taxon>
        <taxon>Symbiodiniaceae</taxon>
        <taxon>Effrenium</taxon>
    </lineage>
</organism>
<dbReference type="InterPro" id="IPR057756">
    <property type="entry name" value="PI3-kinase_type3/VPS34_cat"/>
</dbReference>
<evidence type="ECO:0000259" key="9">
    <source>
        <dbReference type="PROSITE" id="PS51469"/>
    </source>
</evidence>
<dbReference type="Pfam" id="PF07738">
    <property type="entry name" value="Sad1_UNC"/>
    <property type="match status" value="1"/>
</dbReference>
<dbReference type="PROSITE" id="PS50290">
    <property type="entry name" value="PI3_4_KINASE_3"/>
    <property type="match status" value="1"/>
</dbReference>
<dbReference type="SMART" id="SM00146">
    <property type="entry name" value="PI3Kc"/>
    <property type="match status" value="1"/>
</dbReference>
<dbReference type="FunFam" id="1.10.1070.11:FF:000002">
    <property type="entry name" value="Phosphatidylinositol 3-kinase catalytic subunit type 3"/>
    <property type="match status" value="1"/>
</dbReference>
<dbReference type="Gene3D" id="2.60.40.150">
    <property type="entry name" value="C2 domain"/>
    <property type="match status" value="1"/>
</dbReference>
<dbReference type="GO" id="GO:0034271">
    <property type="term" value="C:phosphatidylinositol 3-kinase complex, class III, type I"/>
    <property type="evidence" value="ECO:0007669"/>
    <property type="project" value="TreeGrafter"/>
</dbReference>
<feature type="domain" description="PI3K/PI4K catalytic" evidence="8">
    <location>
        <begin position="814"/>
        <end position="1101"/>
    </location>
</feature>
<dbReference type="PROSITE" id="PS00916">
    <property type="entry name" value="PI3_4_KINASE_2"/>
    <property type="match status" value="1"/>
</dbReference>
<keyword evidence="2" id="KW-0808">Transferase</keyword>
<dbReference type="EMBL" id="CAUJNA010000746">
    <property type="protein sequence ID" value="CAJ1380763.1"/>
    <property type="molecule type" value="Genomic_DNA"/>
</dbReference>
<dbReference type="PANTHER" id="PTHR10048:SF7">
    <property type="entry name" value="PHOSPHATIDYLINOSITOL 3-KINASE CATALYTIC SUBUNIT TYPE 3"/>
    <property type="match status" value="1"/>
</dbReference>
<dbReference type="Gene3D" id="3.30.1010.10">
    <property type="entry name" value="Phosphatidylinositol 3-kinase Catalytic Subunit, Chain A, domain 4"/>
    <property type="match status" value="1"/>
</dbReference>
<dbReference type="PROSITE" id="PS51547">
    <property type="entry name" value="C2_PI3K"/>
    <property type="match status" value="1"/>
</dbReference>
<feature type="domain" description="SUN" evidence="9">
    <location>
        <begin position="1174"/>
        <end position="1348"/>
    </location>
</feature>
<evidence type="ECO:0000313" key="13">
    <source>
        <dbReference type="Proteomes" id="UP001178507"/>
    </source>
</evidence>
<dbReference type="InterPro" id="IPR035892">
    <property type="entry name" value="C2_domain_sf"/>
</dbReference>
<dbReference type="InterPro" id="IPR002420">
    <property type="entry name" value="PI3K-type_C2_dom"/>
</dbReference>